<proteinExistence type="predicted"/>
<dbReference type="Gene3D" id="2.180.10.10">
    <property type="entry name" value="RHS repeat-associated core"/>
    <property type="match status" value="1"/>
</dbReference>
<accession>A0A7X5N1G0</accession>
<comment type="caution">
    <text evidence="1">The sequence shown here is derived from an EMBL/GenBank/DDBJ whole genome shotgun (WGS) entry which is preliminary data.</text>
</comment>
<name>A0A7X5N1G0_XANPE</name>
<dbReference type="Proteomes" id="UP000471082">
    <property type="component" value="Unassembled WGS sequence"/>
</dbReference>
<organism evidence="1 2">
    <name type="scientific">Xanthomonas perforans</name>
    <dbReference type="NCBI Taxonomy" id="442694"/>
    <lineage>
        <taxon>Bacteria</taxon>
        <taxon>Pseudomonadati</taxon>
        <taxon>Pseudomonadota</taxon>
        <taxon>Gammaproteobacteria</taxon>
        <taxon>Lysobacterales</taxon>
        <taxon>Lysobacteraceae</taxon>
        <taxon>Xanthomonas</taxon>
    </lineage>
</organism>
<gene>
    <name evidence="1" type="ORF">G3W61_26165</name>
</gene>
<evidence type="ECO:0008006" key="3">
    <source>
        <dbReference type="Google" id="ProtNLM"/>
    </source>
</evidence>
<protein>
    <recommendedName>
        <fullName evidence="3">RHS repeat protein</fullName>
    </recommendedName>
</protein>
<reference evidence="1 2" key="1">
    <citation type="submission" date="2019-11" db="EMBL/GenBank/DDBJ databases">
        <title>Genome-resolved metagenomics to study the prevalence of co-infection and intraspecific heterogeneity among plant pathogen metapopulations.</title>
        <authorList>
            <person name="Newberry E."/>
            <person name="Bhandari R."/>
            <person name="Kemble J."/>
            <person name="Sikora E."/>
            <person name="Potnis N."/>
        </authorList>
    </citation>
    <scope>NUCLEOTIDE SEQUENCE [LARGE SCALE GENOMIC DNA]</scope>
    <source>
        <strain evidence="1">Xp_Tom_Tuscaloosa_18b</strain>
    </source>
</reference>
<sequence length="127" mass="13931">MTYSYAGNRLLAVDDAVTTNQLPRPAGYHGAPASLAGDFLEQGIRQPQEYDYDPSGNLTADRNKGLTRIAYNHLNLPRQLHFGSGADSVVFRYTASGQKVAKLVYQTGQPTRRTDYLGQVQRSLVAA</sequence>
<evidence type="ECO:0000313" key="1">
    <source>
        <dbReference type="EMBL" id="NEL79710.1"/>
    </source>
</evidence>
<evidence type="ECO:0000313" key="2">
    <source>
        <dbReference type="Proteomes" id="UP000471082"/>
    </source>
</evidence>
<dbReference type="AlphaFoldDB" id="A0A7X5N1G0"/>
<dbReference type="EMBL" id="JAAGYU010000883">
    <property type="protein sequence ID" value="NEL79710.1"/>
    <property type="molecule type" value="Genomic_DNA"/>
</dbReference>